<dbReference type="AlphaFoldDB" id="A0A482WXQ2"/>
<proteinExistence type="predicted"/>
<evidence type="ECO:0000313" key="2">
    <source>
        <dbReference type="Proteomes" id="UP000291343"/>
    </source>
</evidence>
<keyword evidence="2" id="KW-1185">Reference proteome</keyword>
<evidence type="ECO:0000313" key="1">
    <source>
        <dbReference type="EMBL" id="RZF38305.1"/>
    </source>
</evidence>
<name>A0A482WXQ2_LAOST</name>
<comment type="caution">
    <text evidence="1">The sequence shown here is derived from an EMBL/GenBank/DDBJ whole genome shotgun (WGS) entry which is preliminary data.</text>
</comment>
<organism evidence="1 2">
    <name type="scientific">Laodelphax striatellus</name>
    <name type="common">Small brown planthopper</name>
    <name type="synonym">Delphax striatella</name>
    <dbReference type="NCBI Taxonomy" id="195883"/>
    <lineage>
        <taxon>Eukaryota</taxon>
        <taxon>Metazoa</taxon>
        <taxon>Ecdysozoa</taxon>
        <taxon>Arthropoda</taxon>
        <taxon>Hexapoda</taxon>
        <taxon>Insecta</taxon>
        <taxon>Pterygota</taxon>
        <taxon>Neoptera</taxon>
        <taxon>Paraneoptera</taxon>
        <taxon>Hemiptera</taxon>
        <taxon>Auchenorrhyncha</taxon>
        <taxon>Fulgoroidea</taxon>
        <taxon>Delphacidae</taxon>
        <taxon>Criomorphinae</taxon>
        <taxon>Laodelphax</taxon>
    </lineage>
</organism>
<protein>
    <submittedName>
        <fullName evidence="1">Uncharacterized protein</fullName>
    </submittedName>
</protein>
<accession>A0A482WXQ2</accession>
<reference evidence="1 2" key="1">
    <citation type="journal article" date="2017" name="Gigascience">
        <title>Genome sequence of the small brown planthopper, Laodelphax striatellus.</title>
        <authorList>
            <person name="Zhu J."/>
            <person name="Jiang F."/>
            <person name="Wang X."/>
            <person name="Yang P."/>
            <person name="Bao Y."/>
            <person name="Zhao W."/>
            <person name="Wang W."/>
            <person name="Lu H."/>
            <person name="Wang Q."/>
            <person name="Cui N."/>
            <person name="Li J."/>
            <person name="Chen X."/>
            <person name="Luo L."/>
            <person name="Yu J."/>
            <person name="Kang L."/>
            <person name="Cui F."/>
        </authorList>
    </citation>
    <scope>NUCLEOTIDE SEQUENCE [LARGE SCALE GENOMIC DNA]</scope>
    <source>
        <strain evidence="1">Lst14</strain>
    </source>
</reference>
<dbReference type="EMBL" id="QKKF02022714">
    <property type="protein sequence ID" value="RZF38305.1"/>
    <property type="molecule type" value="Genomic_DNA"/>
</dbReference>
<dbReference type="InParanoid" id="A0A482WXQ2"/>
<dbReference type="Proteomes" id="UP000291343">
    <property type="component" value="Unassembled WGS sequence"/>
</dbReference>
<gene>
    <name evidence="1" type="ORF">LSTR_LSTR007903</name>
</gene>
<sequence>MRSGQDDLKHMCCVYTCREGFAQLRVCEPKHLTLPQKRDDMSCEVDRKFLPTSAWSETFLHQDRRNQLIASHPHAARDKLSFQPEINGNTNGSDTSLPVDCTTCHQITADVYSSPTIKHQ</sequence>